<dbReference type="InterPro" id="IPR009609">
    <property type="entry name" value="Phosphonate_metab_PhnG"/>
</dbReference>
<comment type="caution">
    <text evidence="1">The sequence shown here is derived from an EMBL/GenBank/DDBJ whole genome shotgun (WGS) entry which is preliminary data.</text>
</comment>
<dbReference type="GO" id="GO:0019634">
    <property type="term" value="P:organic phosphonate metabolic process"/>
    <property type="evidence" value="ECO:0007669"/>
    <property type="project" value="InterPro"/>
</dbReference>
<dbReference type="RefSeq" id="WP_114841825.1">
    <property type="nucleotide sequence ID" value="NZ_CP031219.1"/>
</dbReference>
<dbReference type="EMBL" id="NXID01000079">
    <property type="protein sequence ID" value="RXK12400.1"/>
    <property type="molecule type" value="Genomic_DNA"/>
</dbReference>
<organism evidence="1 2">
    <name type="scientific">Malaciobacter mytili LMG 24559</name>
    <dbReference type="NCBI Taxonomy" id="1032238"/>
    <lineage>
        <taxon>Bacteria</taxon>
        <taxon>Pseudomonadati</taxon>
        <taxon>Campylobacterota</taxon>
        <taxon>Epsilonproteobacteria</taxon>
        <taxon>Campylobacterales</taxon>
        <taxon>Arcobacteraceae</taxon>
        <taxon>Malaciobacter</taxon>
    </lineage>
</organism>
<accession>A0AAX2ACD2</accession>
<dbReference type="Proteomes" id="UP000290092">
    <property type="component" value="Unassembled WGS sequence"/>
</dbReference>
<dbReference type="GO" id="GO:0015716">
    <property type="term" value="P:organic phosphonate transport"/>
    <property type="evidence" value="ECO:0007669"/>
    <property type="project" value="InterPro"/>
</dbReference>
<dbReference type="Pfam" id="PF06754">
    <property type="entry name" value="PhnG"/>
    <property type="match status" value="1"/>
</dbReference>
<evidence type="ECO:0000313" key="1">
    <source>
        <dbReference type="EMBL" id="RXK12400.1"/>
    </source>
</evidence>
<gene>
    <name evidence="1" type="ORF">CP985_14300</name>
</gene>
<keyword evidence="2" id="KW-1185">Reference proteome</keyword>
<protein>
    <recommendedName>
        <fullName evidence="3">Alpha-D-ribose 1-methylphosphonate 5-triphosphate synthase</fullName>
    </recommendedName>
</protein>
<evidence type="ECO:0008006" key="3">
    <source>
        <dbReference type="Google" id="ProtNLM"/>
    </source>
</evidence>
<proteinExistence type="predicted"/>
<dbReference type="KEGG" id="amyt:AMYT_1389"/>
<sequence length="137" mass="15820">MKREDINYFAQKATFEEVEKLYKKIDTNYNIKQLTAPTQQTLLVPVIDPVSNKQFYSGEVLVTSTIVQLEDEKGWSMVMDDYSQLSLYIAVLDAAFAKNIYKDEIEKLINNTKISLENQQKILNKKVNSTKVSFDLL</sequence>
<name>A0AAX2ACD2_9BACT</name>
<dbReference type="AlphaFoldDB" id="A0AAX2ACD2"/>
<reference evidence="1 2" key="1">
    <citation type="submission" date="2017-09" db="EMBL/GenBank/DDBJ databases">
        <title>Genomics of the genus Arcobacter.</title>
        <authorList>
            <person name="Perez-Cataluna A."/>
            <person name="Figueras M.J."/>
            <person name="Salas-Masso N."/>
        </authorList>
    </citation>
    <scope>NUCLEOTIDE SEQUENCE [LARGE SCALE GENOMIC DNA]</scope>
    <source>
        <strain evidence="1 2">CECT 7386</strain>
    </source>
</reference>
<evidence type="ECO:0000313" key="2">
    <source>
        <dbReference type="Proteomes" id="UP000290092"/>
    </source>
</evidence>